<dbReference type="EMBL" id="JAUFSA010000004">
    <property type="protein sequence ID" value="MDP7739181.1"/>
    <property type="molecule type" value="Genomic_DNA"/>
</dbReference>
<evidence type="ECO:0000313" key="2">
    <source>
        <dbReference type="EMBL" id="MDP7739181.1"/>
    </source>
</evidence>
<dbReference type="GO" id="GO:0004016">
    <property type="term" value="F:adenylate cyclase activity"/>
    <property type="evidence" value="ECO:0007669"/>
    <property type="project" value="UniProtKB-ARBA"/>
</dbReference>
<comment type="caution">
    <text evidence="2">The sequence shown here is derived from an EMBL/GenBank/DDBJ whole genome shotgun (WGS) entry which is preliminary data.</text>
</comment>
<proteinExistence type="predicted"/>
<accession>A0AAJ1S7W5</accession>
<dbReference type="GO" id="GO:0009190">
    <property type="term" value="P:cyclic nucleotide biosynthetic process"/>
    <property type="evidence" value="ECO:0007669"/>
    <property type="project" value="InterPro"/>
</dbReference>
<dbReference type="Proteomes" id="UP001229081">
    <property type="component" value="Unassembled WGS sequence"/>
</dbReference>
<reference evidence="2" key="1">
    <citation type="submission" date="2023-06" db="EMBL/GenBank/DDBJ databases">
        <title>Identification of two novel mycobacterium reveal diversities and complexities of Mycobacterium gordonae clade.</title>
        <authorList>
            <person name="Matsumoto Y."/>
            <person name="Nakamura S."/>
            <person name="Motooka D."/>
            <person name="Fukushima K."/>
        </authorList>
    </citation>
    <scope>NUCLEOTIDE SEQUENCE</scope>
    <source>
        <strain evidence="2">TY812</strain>
    </source>
</reference>
<sequence>MMLPDTTIDFTTVEVTVAFVDLAGYSVLTEACGDREAAQLAARLADLAHAALGPGVQVVKTIGDAVMLAAATPSQMMATITVLADRVAAADGFLPIQAGIHHGPAIGRGGDFFGHAVNIAARITALAGAGDAVLTDAIVPAATGIGLPTTPIGAPVLRNITTAVPLHRIALAAARYPRDPVCGMRIDPATAPAHRHHGGRDWWFCSADCADPSPRHS</sequence>
<evidence type="ECO:0000259" key="1">
    <source>
        <dbReference type="PROSITE" id="PS50125"/>
    </source>
</evidence>
<dbReference type="KEGG" id="mpag:C0J29_32045"/>
<dbReference type="GO" id="GO:0035556">
    <property type="term" value="P:intracellular signal transduction"/>
    <property type="evidence" value="ECO:0007669"/>
    <property type="project" value="InterPro"/>
</dbReference>
<dbReference type="InterPro" id="IPR001054">
    <property type="entry name" value="A/G_cyclase"/>
</dbReference>
<protein>
    <submittedName>
        <fullName evidence="2">Adenylate/guanylate cyclase domain-containing protein</fullName>
    </submittedName>
</protein>
<dbReference type="AlphaFoldDB" id="A0AAJ1S7W5"/>
<gene>
    <name evidence="2" type="ORF">QXL92_31090</name>
</gene>
<dbReference type="RefSeq" id="WP_120795207.1">
    <property type="nucleotide sequence ID" value="NZ_BLKX01000003.1"/>
</dbReference>
<dbReference type="PROSITE" id="PS50125">
    <property type="entry name" value="GUANYLATE_CYCLASE_2"/>
    <property type="match status" value="1"/>
</dbReference>
<dbReference type="SUPFAM" id="SSF55073">
    <property type="entry name" value="Nucleotide cyclase"/>
    <property type="match status" value="1"/>
</dbReference>
<dbReference type="Gene3D" id="3.30.70.1230">
    <property type="entry name" value="Nucleotide cyclase"/>
    <property type="match status" value="1"/>
</dbReference>
<dbReference type="Pfam" id="PF00211">
    <property type="entry name" value="Guanylate_cyc"/>
    <property type="match status" value="1"/>
</dbReference>
<dbReference type="CDD" id="cd07302">
    <property type="entry name" value="CHD"/>
    <property type="match status" value="1"/>
</dbReference>
<dbReference type="InterPro" id="IPR029787">
    <property type="entry name" value="Nucleotide_cyclase"/>
</dbReference>
<name>A0AAJ1S7W5_9MYCO</name>
<evidence type="ECO:0000313" key="3">
    <source>
        <dbReference type="Proteomes" id="UP001229081"/>
    </source>
</evidence>
<organism evidence="2 3">
    <name type="scientific">Mycobacterium paragordonae</name>
    <dbReference type="NCBI Taxonomy" id="1389713"/>
    <lineage>
        <taxon>Bacteria</taxon>
        <taxon>Bacillati</taxon>
        <taxon>Actinomycetota</taxon>
        <taxon>Actinomycetes</taxon>
        <taxon>Mycobacteriales</taxon>
        <taxon>Mycobacteriaceae</taxon>
        <taxon>Mycobacterium</taxon>
    </lineage>
</organism>
<feature type="domain" description="Guanylate cyclase" evidence="1">
    <location>
        <begin position="16"/>
        <end position="124"/>
    </location>
</feature>